<dbReference type="PANTHER" id="PTHR14773:SF0">
    <property type="entry name" value="WD REPEAT-CONTAINING PROTEIN 76"/>
    <property type="match status" value="1"/>
</dbReference>
<dbReference type="PROSITE" id="PS50294">
    <property type="entry name" value="WD_REPEATS_REGION"/>
    <property type="match status" value="1"/>
</dbReference>
<evidence type="ECO:0000256" key="5">
    <source>
        <dbReference type="ARBA" id="ARBA00022763"/>
    </source>
</evidence>
<comment type="similarity">
    <text evidence="1 8">Belongs to the WD repeat DDB2/WDR76 family.</text>
</comment>
<dbReference type="InterPro" id="IPR050853">
    <property type="entry name" value="WD_repeat_DNA-damage-binding"/>
</dbReference>
<organism evidence="10 11">
    <name type="scientific">Trametes cubensis</name>
    <dbReference type="NCBI Taxonomy" id="1111947"/>
    <lineage>
        <taxon>Eukaryota</taxon>
        <taxon>Fungi</taxon>
        <taxon>Dikarya</taxon>
        <taxon>Basidiomycota</taxon>
        <taxon>Agaricomycotina</taxon>
        <taxon>Agaricomycetes</taxon>
        <taxon>Polyporales</taxon>
        <taxon>Polyporaceae</taxon>
        <taxon>Trametes</taxon>
    </lineage>
</organism>
<gene>
    <name evidence="10" type="ORF">ONZ51_g3668</name>
</gene>
<name>A0AAD7XFF3_9APHY</name>
<dbReference type="InterPro" id="IPR015943">
    <property type="entry name" value="WD40/YVTN_repeat-like_dom_sf"/>
</dbReference>
<evidence type="ECO:0000256" key="9">
    <source>
        <dbReference type="SAM" id="MobiDB-lite"/>
    </source>
</evidence>
<feature type="region of interest" description="Disordered" evidence="9">
    <location>
        <begin position="31"/>
        <end position="116"/>
    </location>
</feature>
<dbReference type="EMBL" id="JAPEVG010000065">
    <property type="protein sequence ID" value="KAJ8488279.1"/>
    <property type="molecule type" value="Genomic_DNA"/>
</dbReference>
<dbReference type="GO" id="GO:0003677">
    <property type="term" value="F:DNA binding"/>
    <property type="evidence" value="ECO:0007669"/>
    <property type="project" value="UniProtKB-UniRule"/>
</dbReference>
<reference evidence="10" key="1">
    <citation type="submission" date="2022-11" db="EMBL/GenBank/DDBJ databases">
        <title>Genome Sequence of Cubamyces cubensis.</title>
        <authorList>
            <person name="Buettner E."/>
        </authorList>
    </citation>
    <scope>NUCLEOTIDE SEQUENCE</scope>
    <source>
        <strain evidence="10">MPL-01</strain>
    </source>
</reference>
<dbReference type="GO" id="GO:2000001">
    <property type="term" value="P:regulation of DNA damage checkpoint"/>
    <property type="evidence" value="ECO:0007669"/>
    <property type="project" value="TreeGrafter"/>
</dbReference>
<evidence type="ECO:0000256" key="2">
    <source>
        <dbReference type="ARBA" id="ARBA00021132"/>
    </source>
</evidence>
<evidence type="ECO:0000256" key="1">
    <source>
        <dbReference type="ARBA" id="ARBA00005434"/>
    </source>
</evidence>
<dbReference type="Proteomes" id="UP001215151">
    <property type="component" value="Unassembled WGS sequence"/>
</dbReference>
<evidence type="ECO:0000256" key="7">
    <source>
        <dbReference type="PROSITE-ProRule" id="PRU00221"/>
    </source>
</evidence>
<dbReference type="GO" id="GO:0005634">
    <property type="term" value="C:nucleus"/>
    <property type="evidence" value="ECO:0007669"/>
    <property type="project" value="TreeGrafter"/>
</dbReference>
<keyword evidence="5 8" id="KW-0227">DNA damage</keyword>
<evidence type="ECO:0000256" key="8">
    <source>
        <dbReference type="RuleBase" id="RU365004"/>
    </source>
</evidence>
<accession>A0AAD7XFF3</accession>
<keyword evidence="3 7" id="KW-0853">WD repeat</keyword>
<keyword evidence="6 8" id="KW-0238">DNA-binding</keyword>
<keyword evidence="11" id="KW-1185">Reference proteome</keyword>
<dbReference type="GO" id="GO:0006974">
    <property type="term" value="P:DNA damage response"/>
    <property type="evidence" value="ECO:0007669"/>
    <property type="project" value="UniProtKB-KW"/>
</dbReference>
<proteinExistence type="inferred from homology"/>
<dbReference type="InterPro" id="IPR036322">
    <property type="entry name" value="WD40_repeat_dom_sf"/>
</dbReference>
<evidence type="ECO:0000313" key="11">
    <source>
        <dbReference type="Proteomes" id="UP001215151"/>
    </source>
</evidence>
<evidence type="ECO:0000313" key="10">
    <source>
        <dbReference type="EMBL" id="KAJ8488279.1"/>
    </source>
</evidence>
<keyword evidence="4" id="KW-0677">Repeat</keyword>
<sequence>MSDISDYEQERLATIARNRELLAKLGLVDASQAIKPAKGGKSAAKPVQPRVKKPKEPAMPTRQSTRLRRAPIDPNESPAAKRKREREEEQKRREEEEERLAAAEREREAKRPRHHDLNLETLTEELTPEEVTDLRSTFATILRTPHPKRTSGDDAYVFDSDAKENAEVKELKERLGKLKVVSRAKVTQDRVYSAAYHPEPTKDLIFFGDKHGQLGIWDARAPVEEVADEDGDVTPDPDAEGGKYWRLQMHWPATSKSSISSIKFDPIDAFSVFTSAYDCSIRSLSLTSGMATEIYATDGVLLTSIDLPPHGHEMWIADALGGVTHMDLRAHRSHAKRYELSTQKIGSVSVNPTRPYCLVTASNSRELKVWDTRMLETLSSRSLRSAPNSPSPSPRASSKAKDNSVITLPNEVDSETIEKLLATKKGQSTVRAGWSHGKSVSSAYWDPRGRSIVSTSYDDTIRLWDIKPNWMDKDAVFPTSRPFSQIKHNCQTGRWVSVFKAQWSPNPDAYPHFTIGNMDHSVDIYGCKGDLIAKLSDRTKLTAVQAVTCSHPSVVERVATGNASGRCVLWAPEDL</sequence>
<evidence type="ECO:0000256" key="4">
    <source>
        <dbReference type="ARBA" id="ARBA00022737"/>
    </source>
</evidence>
<protein>
    <recommendedName>
        <fullName evidence="2 8">DNA damage-binding protein CMR1</fullName>
    </recommendedName>
</protein>
<dbReference type="Pfam" id="PF00400">
    <property type="entry name" value="WD40"/>
    <property type="match status" value="1"/>
</dbReference>
<dbReference type="PANTHER" id="PTHR14773">
    <property type="entry name" value="WD REPEAT-CONTAINING PROTEIN 76"/>
    <property type="match status" value="1"/>
</dbReference>
<feature type="region of interest" description="Disordered" evidence="9">
    <location>
        <begin position="380"/>
        <end position="404"/>
    </location>
</feature>
<feature type="compositionally biased region" description="Basic and acidic residues" evidence="9">
    <location>
        <begin position="85"/>
        <end position="109"/>
    </location>
</feature>
<evidence type="ECO:0000256" key="6">
    <source>
        <dbReference type="ARBA" id="ARBA00023125"/>
    </source>
</evidence>
<dbReference type="PROSITE" id="PS50082">
    <property type="entry name" value="WD_REPEATS_2"/>
    <property type="match status" value="1"/>
</dbReference>
<feature type="compositionally biased region" description="Low complexity" evidence="9">
    <location>
        <begin position="33"/>
        <end position="46"/>
    </location>
</feature>
<comment type="caution">
    <text evidence="10">The sequence shown here is derived from an EMBL/GenBank/DDBJ whole genome shotgun (WGS) entry which is preliminary data.</text>
</comment>
<dbReference type="AlphaFoldDB" id="A0AAD7XFF3"/>
<dbReference type="Gene3D" id="2.130.10.10">
    <property type="entry name" value="YVTN repeat-like/Quinoprotein amine dehydrogenase"/>
    <property type="match status" value="2"/>
</dbReference>
<dbReference type="SMART" id="SM00320">
    <property type="entry name" value="WD40"/>
    <property type="match status" value="5"/>
</dbReference>
<dbReference type="InterPro" id="IPR019775">
    <property type="entry name" value="WD40_repeat_CS"/>
</dbReference>
<evidence type="ECO:0000256" key="3">
    <source>
        <dbReference type="ARBA" id="ARBA00022574"/>
    </source>
</evidence>
<comment type="function">
    <text evidence="8">DNA-binding protein that binds to both single- and double-stranded DNA. Binds preferentially to UV-damaged DNA. May be involved in DNA-metabolic processes.</text>
</comment>
<dbReference type="PROSITE" id="PS00678">
    <property type="entry name" value="WD_REPEATS_1"/>
    <property type="match status" value="1"/>
</dbReference>
<dbReference type="SUPFAM" id="SSF50978">
    <property type="entry name" value="WD40 repeat-like"/>
    <property type="match status" value="1"/>
</dbReference>
<feature type="repeat" description="WD" evidence="7">
    <location>
        <begin position="433"/>
        <end position="467"/>
    </location>
</feature>
<dbReference type="InterPro" id="IPR001680">
    <property type="entry name" value="WD40_rpt"/>
</dbReference>